<evidence type="ECO:0000256" key="2">
    <source>
        <dbReference type="ARBA" id="ARBA00012908"/>
    </source>
</evidence>
<feature type="binding site" evidence="10">
    <location>
        <position position="194"/>
    </location>
    <ligand>
        <name>ATP</name>
        <dbReference type="ChEBI" id="CHEBI:30616"/>
    </ligand>
</feature>
<dbReference type="SUPFAM" id="SSF53633">
    <property type="entry name" value="Carbamate kinase-like"/>
    <property type="match status" value="1"/>
</dbReference>
<dbReference type="InterPro" id="IPR001048">
    <property type="entry name" value="Asp/Glu/Uridylate_kinase"/>
</dbReference>
<evidence type="ECO:0000313" key="13">
    <source>
        <dbReference type="EMBL" id="KAI8579259.1"/>
    </source>
</evidence>
<keyword evidence="5 10" id="KW-0547">Nucleotide-binding</keyword>
<keyword evidence="14" id="KW-1185">Reference proteome</keyword>
<evidence type="ECO:0000256" key="11">
    <source>
        <dbReference type="PIRSR" id="PIRSR016496-2"/>
    </source>
</evidence>
<dbReference type="Gene3D" id="3.40.1160.10">
    <property type="entry name" value="Acetylglutamate kinase-like"/>
    <property type="match status" value="1"/>
</dbReference>
<dbReference type="PIRSF" id="PIRSF016496">
    <property type="entry name" value="Kin_FomA"/>
    <property type="match status" value="1"/>
</dbReference>
<dbReference type="PANTHER" id="PTHR43654">
    <property type="entry name" value="GLUTAMATE 5-KINASE"/>
    <property type="match status" value="1"/>
</dbReference>
<dbReference type="Pfam" id="PF00696">
    <property type="entry name" value="AA_kinase"/>
    <property type="match status" value="1"/>
</dbReference>
<dbReference type="GO" id="GO:0005524">
    <property type="term" value="F:ATP binding"/>
    <property type="evidence" value="ECO:0007669"/>
    <property type="project" value="UniProtKB-KW"/>
</dbReference>
<evidence type="ECO:0000256" key="4">
    <source>
        <dbReference type="ARBA" id="ARBA00022679"/>
    </source>
</evidence>
<dbReference type="GO" id="GO:0016301">
    <property type="term" value="F:kinase activity"/>
    <property type="evidence" value="ECO:0007669"/>
    <property type="project" value="UniProtKB-KW"/>
</dbReference>
<evidence type="ECO:0000256" key="9">
    <source>
        <dbReference type="ARBA" id="ARBA00049063"/>
    </source>
</evidence>
<dbReference type="NCBIfam" id="NF040647">
    <property type="entry name" value="IPPK_Arch"/>
    <property type="match status" value="1"/>
</dbReference>
<feature type="binding site" evidence="10">
    <location>
        <position position="60"/>
    </location>
    <ligand>
        <name>ATP</name>
        <dbReference type="ChEBI" id="CHEBI:30616"/>
    </ligand>
</feature>
<dbReference type="GO" id="GO:0016114">
    <property type="term" value="P:terpenoid biosynthetic process"/>
    <property type="evidence" value="ECO:0007669"/>
    <property type="project" value="TreeGrafter"/>
</dbReference>
<accession>A0AAD5E9Q5</accession>
<proteinExistence type="inferred from homology"/>
<sequence>MTTSGITDSVLIIKLGGAILTDKRSTCTLASPSNLDSIFHQMLSTYQQSSQKLILIHGVGSFGHPQAKEYSVKEGTSKNQSKDVRAGLCLTRAAVLQLHARVIKDLTDLGLPVVSVSPFDHVMTHGGIDASSSTSYEHLCRRTQALLDQGYVPVLHGDAILDDKQSCTILSGDVVMRELARSILRTSRCIFLTDVDGVFDKDPKSHKDAQLIQEVAITHEISQSDAINGVADVTGSMHGKMKWARQIVHDAPGKVDVVICRQGTEASRLAMSGAAIPTSAQLTIFR</sequence>
<dbReference type="GO" id="GO:0005829">
    <property type="term" value="C:cytosol"/>
    <property type="evidence" value="ECO:0007669"/>
    <property type="project" value="TreeGrafter"/>
</dbReference>
<keyword evidence="7 10" id="KW-0067">ATP-binding</keyword>
<evidence type="ECO:0000256" key="5">
    <source>
        <dbReference type="ARBA" id="ARBA00022741"/>
    </source>
</evidence>
<dbReference type="RefSeq" id="XP_051444263.1">
    <property type="nucleotide sequence ID" value="XM_051589247.1"/>
</dbReference>
<gene>
    <name evidence="13" type="ORF">K450DRAFT_242410</name>
</gene>
<comment type="caution">
    <text evidence="13">The sequence shown here is derived from an EMBL/GenBank/DDBJ whole genome shotgun (WGS) entry which is preliminary data.</text>
</comment>
<feature type="binding site" evidence="10">
    <location>
        <position position="240"/>
    </location>
    <ligand>
        <name>ATP</name>
        <dbReference type="ChEBI" id="CHEBI:30616"/>
    </ligand>
</feature>
<keyword evidence="6" id="KW-0418">Kinase</keyword>
<feature type="binding site" evidence="10">
    <location>
        <position position="236"/>
    </location>
    <ligand>
        <name>ATP</name>
        <dbReference type="ChEBI" id="CHEBI:30616"/>
    </ligand>
</feature>
<keyword evidence="8" id="KW-0414">Isoprene biosynthesis</keyword>
<evidence type="ECO:0000256" key="7">
    <source>
        <dbReference type="ARBA" id="ARBA00022840"/>
    </source>
</evidence>
<evidence type="ECO:0000256" key="1">
    <source>
        <dbReference type="ARBA" id="ARBA00010540"/>
    </source>
</evidence>
<dbReference type="GO" id="GO:0102043">
    <property type="term" value="F:isopentenyl phosphate kinase activity"/>
    <property type="evidence" value="ECO:0007669"/>
    <property type="project" value="UniProtKB-EC"/>
</dbReference>
<name>A0AAD5E9Q5_UMBRA</name>
<dbReference type="EMBL" id="MU620921">
    <property type="protein sequence ID" value="KAI8579259.1"/>
    <property type="molecule type" value="Genomic_DNA"/>
</dbReference>
<protein>
    <recommendedName>
        <fullName evidence="3">Isopentenyl phosphate kinase</fullName>
        <ecNumber evidence="2">2.7.4.26</ecNumber>
    </recommendedName>
</protein>
<reference evidence="13" key="1">
    <citation type="submission" date="2021-06" db="EMBL/GenBank/DDBJ databases">
        <authorList>
            <consortium name="DOE Joint Genome Institute"/>
            <person name="Mondo S.J."/>
            <person name="Amses K.R."/>
            <person name="Simmons D.R."/>
            <person name="Longcore J.E."/>
            <person name="Seto K."/>
            <person name="Alves G.H."/>
            <person name="Bonds A.E."/>
            <person name="Quandt C.A."/>
            <person name="Davis W.J."/>
            <person name="Chang Y."/>
            <person name="Letcher P.M."/>
            <person name="Powell M.J."/>
            <person name="Kuo A."/>
            <person name="Labutti K."/>
            <person name="Pangilinan J."/>
            <person name="Andreopoulos W."/>
            <person name="Tritt A."/>
            <person name="Riley R."/>
            <person name="Hundley H."/>
            <person name="Johnson J."/>
            <person name="Lipzen A."/>
            <person name="Barry K."/>
            <person name="Berbee M.L."/>
            <person name="Buchler N.E."/>
            <person name="Grigoriev I.V."/>
            <person name="Spatafora J.W."/>
            <person name="Stajich J.E."/>
            <person name="James T.Y."/>
        </authorList>
    </citation>
    <scope>NUCLEOTIDE SEQUENCE</scope>
    <source>
        <strain evidence="13">AG</strain>
    </source>
</reference>
<dbReference type="InterPro" id="IPR036393">
    <property type="entry name" value="AceGlu_kinase-like_sf"/>
</dbReference>
<feature type="site" description="Transition state stabilizer" evidence="11">
    <location>
        <position position="23"/>
    </location>
</feature>
<dbReference type="GeneID" id="75914592"/>
<dbReference type="InterPro" id="IPR024192">
    <property type="entry name" value="Fosfomycin_R_FomA-type"/>
</dbReference>
<feature type="binding site" evidence="10">
    <location>
        <position position="172"/>
    </location>
    <ligand>
        <name>substrate</name>
    </ligand>
</feature>
<dbReference type="GO" id="GO:1901607">
    <property type="term" value="P:alpha-amino acid biosynthetic process"/>
    <property type="evidence" value="ECO:0007669"/>
    <property type="project" value="UniProtKB-ARBA"/>
</dbReference>
<feature type="binding site" evidence="10">
    <location>
        <position position="64"/>
    </location>
    <ligand>
        <name>substrate</name>
    </ligand>
</feature>
<evidence type="ECO:0000256" key="8">
    <source>
        <dbReference type="ARBA" id="ARBA00023229"/>
    </source>
</evidence>
<reference evidence="13" key="2">
    <citation type="journal article" date="2022" name="Proc. Natl. Acad. Sci. U.S.A.">
        <title>Diploid-dominant life cycles characterize the early evolution of Fungi.</title>
        <authorList>
            <person name="Amses K.R."/>
            <person name="Simmons D.R."/>
            <person name="Longcore J.E."/>
            <person name="Mondo S.J."/>
            <person name="Seto K."/>
            <person name="Jeronimo G.H."/>
            <person name="Bonds A.E."/>
            <person name="Quandt C.A."/>
            <person name="Davis W.J."/>
            <person name="Chang Y."/>
            <person name="Federici B.A."/>
            <person name="Kuo A."/>
            <person name="LaButti K."/>
            <person name="Pangilinan J."/>
            <person name="Andreopoulos W."/>
            <person name="Tritt A."/>
            <person name="Riley R."/>
            <person name="Hundley H."/>
            <person name="Johnson J."/>
            <person name="Lipzen A."/>
            <person name="Barry K."/>
            <person name="Lang B.F."/>
            <person name="Cuomo C.A."/>
            <person name="Buchler N.E."/>
            <person name="Grigoriev I.V."/>
            <person name="Spatafora J.W."/>
            <person name="Stajich J.E."/>
            <person name="James T.Y."/>
        </authorList>
    </citation>
    <scope>NUCLEOTIDE SEQUENCE</scope>
    <source>
        <strain evidence="13">AG</strain>
    </source>
</reference>
<comment type="similarity">
    <text evidence="1">Belongs to the isopentenyl phosphate kinase family.</text>
</comment>
<evidence type="ECO:0000256" key="3">
    <source>
        <dbReference type="ARBA" id="ARBA00017267"/>
    </source>
</evidence>
<feature type="domain" description="Aspartate/glutamate/uridylate kinase" evidence="12">
    <location>
        <begin position="10"/>
        <end position="259"/>
    </location>
</feature>
<evidence type="ECO:0000256" key="10">
    <source>
        <dbReference type="PIRSR" id="PIRSR016496-1"/>
    </source>
</evidence>
<organism evidence="13 14">
    <name type="scientific">Umbelopsis ramanniana AG</name>
    <dbReference type="NCBI Taxonomy" id="1314678"/>
    <lineage>
        <taxon>Eukaryota</taxon>
        <taxon>Fungi</taxon>
        <taxon>Fungi incertae sedis</taxon>
        <taxon>Mucoromycota</taxon>
        <taxon>Mucoromycotina</taxon>
        <taxon>Umbelopsidomycetes</taxon>
        <taxon>Umbelopsidales</taxon>
        <taxon>Umbelopsidaceae</taxon>
        <taxon>Umbelopsis</taxon>
    </lineage>
</organism>
<evidence type="ECO:0000256" key="6">
    <source>
        <dbReference type="ARBA" id="ARBA00022777"/>
    </source>
</evidence>
<keyword evidence="4" id="KW-0808">Transferase</keyword>
<comment type="catalytic activity">
    <reaction evidence="9">
        <text>isopentenyl phosphate + ATP = isopentenyl diphosphate + ADP</text>
        <dbReference type="Rhea" id="RHEA:33963"/>
        <dbReference type="ChEBI" id="CHEBI:30616"/>
        <dbReference type="ChEBI" id="CHEBI:65078"/>
        <dbReference type="ChEBI" id="CHEBI:128769"/>
        <dbReference type="ChEBI" id="CHEBI:456216"/>
        <dbReference type="EC" id="2.7.4.26"/>
    </reaction>
</comment>
<evidence type="ECO:0000313" key="14">
    <source>
        <dbReference type="Proteomes" id="UP001206595"/>
    </source>
</evidence>
<evidence type="ECO:0000259" key="12">
    <source>
        <dbReference type="Pfam" id="PF00696"/>
    </source>
</evidence>
<dbReference type="PANTHER" id="PTHR43654:SF1">
    <property type="entry name" value="ISOPENTENYL PHOSPHATE KINASE"/>
    <property type="match status" value="1"/>
</dbReference>
<dbReference type="EC" id="2.7.4.26" evidence="2"/>
<dbReference type="Proteomes" id="UP001206595">
    <property type="component" value="Unassembled WGS sequence"/>
</dbReference>
<dbReference type="AlphaFoldDB" id="A0AAD5E9Q5"/>